<feature type="non-terminal residue" evidence="2">
    <location>
        <position position="1"/>
    </location>
</feature>
<dbReference type="Pfam" id="PF13540">
    <property type="entry name" value="RCC1_2"/>
    <property type="match status" value="1"/>
</dbReference>
<feature type="region of interest" description="Disordered" evidence="1">
    <location>
        <begin position="59"/>
        <end position="111"/>
    </location>
</feature>
<feature type="non-terminal residue" evidence="2">
    <location>
        <position position="183"/>
    </location>
</feature>
<feature type="region of interest" description="Disordered" evidence="1">
    <location>
        <begin position="151"/>
        <end position="183"/>
    </location>
</feature>
<dbReference type="AlphaFoldDB" id="A0A061RQE9"/>
<dbReference type="EMBL" id="GBEZ01013026">
    <property type="protein sequence ID" value="JAC72920.1"/>
    <property type="molecule type" value="Transcribed_RNA"/>
</dbReference>
<gene>
    <name evidence="2" type="ORF">TSPGSL018_30177</name>
</gene>
<accession>A0A061RQE9</accession>
<dbReference type="Gene3D" id="2.130.10.30">
    <property type="entry name" value="Regulator of chromosome condensation 1/beta-lactamase-inhibitor protein II"/>
    <property type="match status" value="1"/>
</dbReference>
<name>A0A061RQE9_9CHLO</name>
<reference evidence="2" key="1">
    <citation type="submission" date="2014-05" db="EMBL/GenBank/DDBJ databases">
        <title>The transcriptome of the halophilic microalga Tetraselmis sp. GSL018 isolated from the Great Salt Lake, Utah.</title>
        <authorList>
            <person name="Jinkerson R.E."/>
            <person name="D'Adamo S."/>
            <person name="Posewitz M.C."/>
        </authorList>
    </citation>
    <scope>NUCLEOTIDE SEQUENCE</scope>
    <source>
        <strain evidence="2">GSL018</strain>
    </source>
</reference>
<feature type="compositionally biased region" description="Pro residues" evidence="1">
    <location>
        <begin position="99"/>
        <end position="108"/>
    </location>
</feature>
<proteinExistence type="predicted"/>
<evidence type="ECO:0000313" key="2">
    <source>
        <dbReference type="EMBL" id="JAC72920.1"/>
    </source>
</evidence>
<evidence type="ECO:0000256" key="1">
    <source>
        <dbReference type="SAM" id="MobiDB-lite"/>
    </source>
</evidence>
<organism evidence="2">
    <name type="scientific">Tetraselmis sp. GSL018</name>
    <dbReference type="NCBI Taxonomy" id="582737"/>
    <lineage>
        <taxon>Eukaryota</taxon>
        <taxon>Viridiplantae</taxon>
        <taxon>Chlorophyta</taxon>
        <taxon>core chlorophytes</taxon>
        <taxon>Chlorodendrophyceae</taxon>
        <taxon>Chlorodendrales</taxon>
        <taxon>Chlorodendraceae</taxon>
        <taxon>Tetraselmis</taxon>
    </lineage>
</organism>
<feature type="compositionally biased region" description="Pro residues" evidence="1">
    <location>
        <begin position="168"/>
        <end position="183"/>
    </location>
</feature>
<dbReference type="InterPro" id="IPR009091">
    <property type="entry name" value="RCC1/BLIP-II"/>
</dbReference>
<sequence length="183" mass="17957">RGQLGALPAEPVGGLLAVDLGPGGRARSVSAGPEHTCVALADGRMLCFGEVPAAAAGSQRSGSCGLEGGACEASPSADPRAISEGLRSSARRLQQAGNSPPPPSPPPTRCRTLCFGDAPAAAAASAGQHGSSCSIGAGVCEAPANSYPLSAADALRSTGRRLHQANSPSPPPPPIPPPPRPPP</sequence>
<protein>
    <submittedName>
        <fullName evidence="2">Uncharacterized protein</fullName>
    </submittedName>
</protein>